<dbReference type="InterPro" id="IPR029058">
    <property type="entry name" value="AB_hydrolase_fold"/>
</dbReference>
<accession>A0A0N9IGM4</accession>
<dbReference type="Pfam" id="PF12697">
    <property type="entry name" value="Abhydrolase_6"/>
    <property type="match status" value="1"/>
</dbReference>
<protein>
    <submittedName>
        <fullName evidence="2">Flavin reductase</fullName>
    </submittedName>
</protein>
<dbReference type="AlphaFoldDB" id="A0A0N9IGM4"/>
<feature type="domain" description="AB hydrolase-1" evidence="1">
    <location>
        <begin position="16"/>
        <end position="205"/>
    </location>
</feature>
<evidence type="ECO:0000313" key="2">
    <source>
        <dbReference type="EMBL" id="ALG15672.1"/>
    </source>
</evidence>
<evidence type="ECO:0000313" key="3">
    <source>
        <dbReference type="Proteomes" id="UP000063699"/>
    </source>
</evidence>
<dbReference type="InterPro" id="IPR000073">
    <property type="entry name" value="AB_hydrolase_1"/>
</dbReference>
<proteinExistence type="predicted"/>
<dbReference type="SUPFAM" id="SSF53474">
    <property type="entry name" value="alpha/beta-Hydrolases"/>
    <property type="match status" value="1"/>
</dbReference>
<gene>
    <name evidence="2" type="ORF">AOZ06_50670</name>
</gene>
<organism evidence="2 3">
    <name type="scientific">Kibdelosporangium phytohabitans</name>
    <dbReference type="NCBI Taxonomy" id="860235"/>
    <lineage>
        <taxon>Bacteria</taxon>
        <taxon>Bacillati</taxon>
        <taxon>Actinomycetota</taxon>
        <taxon>Actinomycetes</taxon>
        <taxon>Pseudonocardiales</taxon>
        <taxon>Pseudonocardiaceae</taxon>
        <taxon>Kibdelosporangium</taxon>
    </lineage>
</organism>
<name>A0A0N9IGM4_9PSEU</name>
<reference evidence="2 3" key="1">
    <citation type="submission" date="2015-07" db="EMBL/GenBank/DDBJ databases">
        <title>Genome sequencing of Kibdelosporangium phytohabitans.</title>
        <authorList>
            <person name="Qin S."/>
            <person name="Xing K."/>
        </authorList>
    </citation>
    <scope>NUCLEOTIDE SEQUENCE [LARGE SCALE GENOMIC DNA]</scope>
    <source>
        <strain evidence="2 3">KLBMP1111</strain>
    </source>
</reference>
<dbReference type="Proteomes" id="UP000063699">
    <property type="component" value="Chromosome"/>
</dbReference>
<keyword evidence="3" id="KW-1185">Reference proteome</keyword>
<dbReference type="KEGG" id="kphy:AOZ06_50670"/>
<evidence type="ECO:0000259" key="1">
    <source>
        <dbReference type="Pfam" id="PF12697"/>
    </source>
</evidence>
<dbReference type="Gene3D" id="3.40.50.1820">
    <property type="entry name" value="alpha/beta hydrolase"/>
    <property type="match status" value="1"/>
</dbReference>
<dbReference type="STRING" id="860235.AOZ06_50670"/>
<dbReference type="GO" id="GO:0003824">
    <property type="term" value="F:catalytic activity"/>
    <property type="evidence" value="ECO:0007669"/>
    <property type="project" value="UniProtKB-ARBA"/>
</dbReference>
<sequence>MVSWQAYGSGAPVTIVVPGLGATPGEARIPASGLPGTRIVLTLPSHGDEPDAAEGYWSYQRIADDVLRVADEVKAQKAIGVSLGAGALTRIAAENPDRFDRIALLLPAVLDQPRSAEVQSVLHKQTSEDEIAKTLPDGYALGDYVQARAKALRRLTAAIDQLSGQFPIADREALRHVTAPTLVIGAVGDPLHPAGIAEATAAAFGKGELELFDSPAPMITHRAQLRELLQVAWQA</sequence>
<dbReference type="EMBL" id="CP012752">
    <property type="protein sequence ID" value="ALG15672.1"/>
    <property type="molecule type" value="Genomic_DNA"/>
</dbReference>